<evidence type="ECO:0000259" key="5">
    <source>
        <dbReference type="Pfam" id="PF26238"/>
    </source>
</evidence>
<evidence type="ECO:0000313" key="7">
    <source>
        <dbReference type="Proteomes" id="UP000198397"/>
    </source>
</evidence>
<dbReference type="InterPro" id="IPR058775">
    <property type="entry name" value="DUF8054_M"/>
</dbReference>
<organism evidence="6 7">
    <name type="scientific">Halorubrum vacuolatum</name>
    <name type="common">Natronobacterium vacuolatum</name>
    <dbReference type="NCBI Taxonomy" id="63740"/>
    <lineage>
        <taxon>Archaea</taxon>
        <taxon>Methanobacteriati</taxon>
        <taxon>Methanobacteriota</taxon>
        <taxon>Stenosarchaea group</taxon>
        <taxon>Halobacteria</taxon>
        <taxon>Halobacteriales</taxon>
        <taxon>Haloferacaceae</taxon>
        <taxon>Halorubrum</taxon>
    </lineage>
</organism>
<accession>A0A238WTQ6</accession>
<keyword evidence="2" id="KW-0812">Transmembrane</keyword>
<keyword evidence="7" id="KW-1185">Reference proteome</keyword>
<dbReference type="Pfam" id="PF26238">
    <property type="entry name" value="DUF8054_M"/>
    <property type="match status" value="1"/>
</dbReference>
<sequence>MLASLYGFMSGIGGSIGRLTQPEYTGENRCLPCTVLNVGIAVVLAVGVAFINPIIGAIVFGLSLAAIYLRGYLIPGTPELTKRYMPPWLLRRFGKEPPDAAGVIEQDRVGGEPDSTRPPPDSDPDAIDPETQLKAAGVVEECDGVDDLCLTEGFRSVWWRRIRRLRDDESSAVIHLGALLEVDPELLAFDDDGPRFTVRYDGTPVGAWDSAAAFYTDLAVEPTLDEWLPAWESIGDAGRTQLIASMRAFLERCPSCEATLEPVENVRETCCSAQVVGVSVDCPDCEARVFSGRY</sequence>
<feature type="domain" description="DUF8054" evidence="5">
    <location>
        <begin position="128"/>
        <end position="247"/>
    </location>
</feature>
<evidence type="ECO:0000313" key="6">
    <source>
        <dbReference type="EMBL" id="SNR49946.1"/>
    </source>
</evidence>
<evidence type="ECO:0000256" key="2">
    <source>
        <dbReference type="SAM" id="Phobius"/>
    </source>
</evidence>
<evidence type="ECO:0000256" key="1">
    <source>
        <dbReference type="SAM" id="MobiDB-lite"/>
    </source>
</evidence>
<feature type="compositionally biased region" description="Basic and acidic residues" evidence="1">
    <location>
        <begin position="105"/>
        <end position="115"/>
    </location>
</feature>
<name>A0A238WTQ6_HALVU</name>
<feature type="domain" description="DUF8054" evidence="3">
    <location>
        <begin position="18"/>
        <end position="96"/>
    </location>
</feature>
<proteinExistence type="predicted"/>
<dbReference type="EMBL" id="FZNQ01000010">
    <property type="protein sequence ID" value="SNR49946.1"/>
    <property type="molecule type" value="Genomic_DNA"/>
</dbReference>
<feature type="domain" description="DUF8054" evidence="4">
    <location>
        <begin position="251"/>
        <end position="290"/>
    </location>
</feature>
<feature type="region of interest" description="Disordered" evidence="1">
    <location>
        <begin position="104"/>
        <end position="129"/>
    </location>
</feature>
<dbReference type="AlphaFoldDB" id="A0A238WTQ6"/>
<dbReference type="Proteomes" id="UP000198397">
    <property type="component" value="Unassembled WGS sequence"/>
</dbReference>
<gene>
    <name evidence="6" type="ORF">SAMN06264855_11036</name>
</gene>
<dbReference type="InterPro" id="IPR058675">
    <property type="entry name" value="DUF8054_C"/>
</dbReference>
<feature type="transmembrane region" description="Helical" evidence="2">
    <location>
        <begin position="38"/>
        <end position="69"/>
    </location>
</feature>
<evidence type="ECO:0000259" key="3">
    <source>
        <dbReference type="Pfam" id="PF26236"/>
    </source>
</evidence>
<dbReference type="Pfam" id="PF26236">
    <property type="entry name" value="DUF8054_N"/>
    <property type="match status" value="1"/>
</dbReference>
<keyword evidence="2" id="KW-0472">Membrane</keyword>
<dbReference type="InterPro" id="IPR058674">
    <property type="entry name" value="DUF8054_N"/>
</dbReference>
<reference evidence="6 7" key="1">
    <citation type="submission" date="2017-06" db="EMBL/GenBank/DDBJ databases">
        <authorList>
            <person name="Kim H.J."/>
            <person name="Triplett B.A."/>
        </authorList>
    </citation>
    <scope>NUCLEOTIDE SEQUENCE [LARGE SCALE GENOMIC DNA]</scope>
    <source>
        <strain evidence="6 7">DSM 8800</strain>
    </source>
</reference>
<evidence type="ECO:0000259" key="4">
    <source>
        <dbReference type="Pfam" id="PF26237"/>
    </source>
</evidence>
<protein>
    <submittedName>
        <fullName evidence="6">Uncharacterized protein</fullName>
    </submittedName>
</protein>
<dbReference type="Pfam" id="PF26237">
    <property type="entry name" value="DUF8054_C"/>
    <property type="match status" value="1"/>
</dbReference>
<keyword evidence="2" id="KW-1133">Transmembrane helix</keyword>